<comment type="caution">
    <text evidence="1">The sequence shown here is derived from an EMBL/GenBank/DDBJ whole genome shotgun (WGS) entry which is preliminary data.</text>
</comment>
<keyword evidence="2" id="KW-1185">Reference proteome</keyword>
<accession>A0A9D4BEW0</accession>
<organism evidence="1 2">
    <name type="scientific">Dreissena polymorpha</name>
    <name type="common">Zebra mussel</name>
    <name type="synonym">Mytilus polymorpha</name>
    <dbReference type="NCBI Taxonomy" id="45954"/>
    <lineage>
        <taxon>Eukaryota</taxon>
        <taxon>Metazoa</taxon>
        <taxon>Spiralia</taxon>
        <taxon>Lophotrochozoa</taxon>
        <taxon>Mollusca</taxon>
        <taxon>Bivalvia</taxon>
        <taxon>Autobranchia</taxon>
        <taxon>Heteroconchia</taxon>
        <taxon>Euheterodonta</taxon>
        <taxon>Imparidentia</taxon>
        <taxon>Neoheterodontei</taxon>
        <taxon>Myida</taxon>
        <taxon>Dreissenoidea</taxon>
        <taxon>Dreissenidae</taxon>
        <taxon>Dreissena</taxon>
    </lineage>
</organism>
<evidence type="ECO:0000313" key="1">
    <source>
        <dbReference type="EMBL" id="KAH3692523.1"/>
    </source>
</evidence>
<proteinExistence type="predicted"/>
<dbReference type="Proteomes" id="UP000828390">
    <property type="component" value="Unassembled WGS sequence"/>
</dbReference>
<evidence type="ECO:0000313" key="2">
    <source>
        <dbReference type="Proteomes" id="UP000828390"/>
    </source>
</evidence>
<gene>
    <name evidence="1" type="ORF">DPMN_194365</name>
</gene>
<dbReference type="AlphaFoldDB" id="A0A9D4BEW0"/>
<name>A0A9D4BEW0_DREPO</name>
<reference evidence="1" key="1">
    <citation type="journal article" date="2019" name="bioRxiv">
        <title>The Genome of the Zebra Mussel, Dreissena polymorpha: A Resource for Invasive Species Research.</title>
        <authorList>
            <person name="McCartney M.A."/>
            <person name="Auch B."/>
            <person name="Kono T."/>
            <person name="Mallez S."/>
            <person name="Zhang Y."/>
            <person name="Obille A."/>
            <person name="Becker A."/>
            <person name="Abrahante J.E."/>
            <person name="Garbe J."/>
            <person name="Badalamenti J.P."/>
            <person name="Herman A."/>
            <person name="Mangelson H."/>
            <person name="Liachko I."/>
            <person name="Sullivan S."/>
            <person name="Sone E.D."/>
            <person name="Koren S."/>
            <person name="Silverstein K.A.T."/>
            <person name="Beckman K.B."/>
            <person name="Gohl D.M."/>
        </authorList>
    </citation>
    <scope>NUCLEOTIDE SEQUENCE</scope>
    <source>
        <strain evidence="1">Duluth1</strain>
        <tissue evidence="1">Whole animal</tissue>
    </source>
</reference>
<protein>
    <submittedName>
        <fullName evidence="1">Uncharacterized protein</fullName>
    </submittedName>
</protein>
<dbReference type="EMBL" id="JAIWYP010000022">
    <property type="protein sequence ID" value="KAH3692523.1"/>
    <property type="molecule type" value="Genomic_DNA"/>
</dbReference>
<reference evidence="1" key="2">
    <citation type="submission" date="2020-11" db="EMBL/GenBank/DDBJ databases">
        <authorList>
            <person name="McCartney M.A."/>
            <person name="Auch B."/>
            <person name="Kono T."/>
            <person name="Mallez S."/>
            <person name="Becker A."/>
            <person name="Gohl D.M."/>
            <person name="Silverstein K.A.T."/>
            <person name="Koren S."/>
            <person name="Bechman K.B."/>
            <person name="Herman A."/>
            <person name="Abrahante J.E."/>
            <person name="Garbe J."/>
        </authorList>
    </citation>
    <scope>NUCLEOTIDE SEQUENCE</scope>
    <source>
        <strain evidence="1">Duluth1</strain>
        <tissue evidence="1">Whole animal</tissue>
    </source>
</reference>
<sequence length="70" mass="7980">MEDDRPMEEIIQKSSDSVVVVKKSPTKLKLQKKLRGAGGLHLYKRKMRCKNCKGCKAPDCGECRHCLYVL</sequence>